<protein>
    <submittedName>
        <fullName evidence="2">Uncharacterized protein</fullName>
    </submittedName>
</protein>
<dbReference type="AlphaFoldDB" id="A0A1J5QHQ7"/>
<organism evidence="2">
    <name type="scientific">mine drainage metagenome</name>
    <dbReference type="NCBI Taxonomy" id="410659"/>
    <lineage>
        <taxon>unclassified sequences</taxon>
        <taxon>metagenomes</taxon>
        <taxon>ecological metagenomes</taxon>
    </lineage>
</organism>
<feature type="compositionally biased region" description="Polar residues" evidence="1">
    <location>
        <begin position="100"/>
        <end position="110"/>
    </location>
</feature>
<evidence type="ECO:0000256" key="1">
    <source>
        <dbReference type="SAM" id="MobiDB-lite"/>
    </source>
</evidence>
<name>A0A1J5QHQ7_9ZZZZ</name>
<evidence type="ECO:0000313" key="2">
    <source>
        <dbReference type="EMBL" id="OIQ79532.1"/>
    </source>
</evidence>
<gene>
    <name evidence="2" type="ORF">GALL_387220</name>
</gene>
<reference evidence="2" key="1">
    <citation type="submission" date="2016-10" db="EMBL/GenBank/DDBJ databases">
        <title>Sequence of Gallionella enrichment culture.</title>
        <authorList>
            <person name="Poehlein A."/>
            <person name="Muehling M."/>
            <person name="Daniel R."/>
        </authorList>
    </citation>
    <scope>NUCLEOTIDE SEQUENCE</scope>
</reference>
<accession>A0A1J5QHQ7</accession>
<proteinExistence type="predicted"/>
<comment type="caution">
    <text evidence="2">The sequence shown here is derived from an EMBL/GenBank/DDBJ whole genome shotgun (WGS) entry which is preliminary data.</text>
</comment>
<sequence length="110" mass="11871">MAADRAGPPASVLPGRGAQACDHRLVRARREPDGGVSLRMSYAEAVVLHEVVAFSEWSNGLTEIELREPVERKVVSDVQQSLAPLIPELGTGEYGPSVRHAQSQVDPTPF</sequence>
<dbReference type="EMBL" id="MLJW01001198">
    <property type="protein sequence ID" value="OIQ79532.1"/>
    <property type="molecule type" value="Genomic_DNA"/>
</dbReference>
<feature type="region of interest" description="Disordered" evidence="1">
    <location>
        <begin position="87"/>
        <end position="110"/>
    </location>
</feature>